<dbReference type="RefSeq" id="WP_184192710.1">
    <property type="nucleotide sequence ID" value="NZ_JACHGW010000001.1"/>
</dbReference>
<dbReference type="InterPro" id="IPR000223">
    <property type="entry name" value="Pept_S26A_signal_pept_1"/>
</dbReference>
<keyword evidence="7" id="KW-0812">Transmembrane</keyword>
<dbReference type="NCBIfam" id="TIGR02227">
    <property type="entry name" value="sigpep_I_bact"/>
    <property type="match status" value="2"/>
</dbReference>
<dbReference type="AlphaFoldDB" id="A0A7W9SLZ0"/>
<evidence type="ECO:0000256" key="3">
    <source>
        <dbReference type="ARBA" id="ARBA00009370"/>
    </source>
</evidence>
<dbReference type="Gene3D" id="2.10.109.10">
    <property type="entry name" value="Umud Fragment, subunit A"/>
    <property type="match status" value="1"/>
</dbReference>
<dbReference type="Proteomes" id="UP000520814">
    <property type="component" value="Unassembled WGS sequence"/>
</dbReference>
<dbReference type="GO" id="GO:0009003">
    <property type="term" value="F:signal peptidase activity"/>
    <property type="evidence" value="ECO:0007669"/>
    <property type="project" value="UniProtKB-EC"/>
</dbReference>
<dbReference type="GO" id="GO:0005886">
    <property type="term" value="C:plasma membrane"/>
    <property type="evidence" value="ECO:0007669"/>
    <property type="project" value="UniProtKB-SubCell"/>
</dbReference>
<dbReference type="GO" id="GO:0006465">
    <property type="term" value="P:signal peptide processing"/>
    <property type="evidence" value="ECO:0007669"/>
    <property type="project" value="InterPro"/>
</dbReference>
<dbReference type="InterPro" id="IPR036286">
    <property type="entry name" value="LexA/Signal_pep-like_sf"/>
</dbReference>
<proteinExistence type="inferred from homology"/>
<keyword evidence="7" id="KW-1133">Transmembrane helix</keyword>
<keyword evidence="5 7" id="KW-0378">Hydrolase</keyword>
<feature type="active site" evidence="6">
    <location>
        <position position="74"/>
    </location>
</feature>
<keyword evidence="7" id="KW-0472">Membrane</keyword>
<evidence type="ECO:0000256" key="5">
    <source>
        <dbReference type="ARBA" id="ARBA00022801"/>
    </source>
</evidence>
<comment type="subcellular location">
    <subcellularLocation>
        <location evidence="2">Cell membrane</location>
        <topology evidence="2">Single-pass type II membrane protein</topology>
    </subcellularLocation>
    <subcellularLocation>
        <location evidence="7">Membrane</location>
        <topology evidence="7">Single-pass type II membrane protein</topology>
    </subcellularLocation>
</comment>
<evidence type="ECO:0000259" key="8">
    <source>
        <dbReference type="Pfam" id="PF10502"/>
    </source>
</evidence>
<accession>A0A7W9SLZ0</accession>
<dbReference type="PROSITE" id="PS00760">
    <property type="entry name" value="SPASE_I_2"/>
    <property type="match status" value="1"/>
</dbReference>
<keyword evidence="7" id="KW-0645">Protease</keyword>
<keyword evidence="10" id="KW-1185">Reference proteome</keyword>
<evidence type="ECO:0000256" key="6">
    <source>
        <dbReference type="PIRSR" id="PIRSR600223-1"/>
    </source>
</evidence>
<dbReference type="PANTHER" id="PTHR43390">
    <property type="entry name" value="SIGNAL PEPTIDASE I"/>
    <property type="match status" value="1"/>
</dbReference>
<name>A0A7W9SLZ0_ARMRO</name>
<feature type="active site" evidence="6">
    <location>
        <position position="120"/>
    </location>
</feature>
<dbReference type="GO" id="GO:0004252">
    <property type="term" value="F:serine-type endopeptidase activity"/>
    <property type="evidence" value="ECO:0007669"/>
    <property type="project" value="InterPro"/>
</dbReference>
<sequence length="278" mass="31300">MVETWTERIANLSLPTIVLFLAGLTVARLVLRALKHSFFLFFAELTESAMLAVALVFLLLRPFVLQTYHIPSPSMHPTLIEGDHLVVNKLLYRLRAPRRGEIVVFKAPPDADRSEPEYIKRLIGLPGDTIEVQGGYVEVGGIHYSHAEIRGILGLPDTDEPGAPPAPSLHLTRKGISVGAQTISPEEFAIRVDRRGAPVEIQPGKLLRNGETLLEDYIAEDPEYEFPPYTVPPGSYFVLGDNRNQSHDSHEWYELKQDRIIGRAEGIFWPLPRIRRTR</sequence>
<evidence type="ECO:0000256" key="1">
    <source>
        <dbReference type="ARBA" id="ARBA00000677"/>
    </source>
</evidence>
<reference evidence="9 10" key="1">
    <citation type="submission" date="2020-08" db="EMBL/GenBank/DDBJ databases">
        <title>Genomic Encyclopedia of Type Strains, Phase IV (KMG-IV): sequencing the most valuable type-strain genomes for metagenomic binning, comparative biology and taxonomic classification.</title>
        <authorList>
            <person name="Goeker M."/>
        </authorList>
    </citation>
    <scope>NUCLEOTIDE SEQUENCE [LARGE SCALE GENOMIC DNA]</scope>
    <source>
        <strain evidence="9 10">DSM 23562</strain>
    </source>
</reference>
<dbReference type="PROSITE" id="PS00761">
    <property type="entry name" value="SPASE_I_3"/>
    <property type="match status" value="1"/>
</dbReference>
<evidence type="ECO:0000256" key="2">
    <source>
        <dbReference type="ARBA" id="ARBA00004401"/>
    </source>
</evidence>
<evidence type="ECO:0000313" key="10">
    <source>
        <dbReference type="Proteomes" id="UP000520814"/>
    </source>
</evidence>
<comment type="caution">
    <text evidence="7">Lacks conserved residue(s) required for the propagation of feature annotation.</text>
</comment>
<evidence type="ECO:0000256" key="4">
    <source>
        <dbReference type="ARBA" id="ARBA00013208"/>
    </source>
</evidence>
<gene>
    <name evidence="9" type="ORF">HNQ39_000853</name>
</gene>
<comment type="similarity">
    <text evidence="3 7">Belongs to the peptidase S26 family.</text>
</comment>
<comment type="caution">
    <text evidence="9">The sequence shown here is derived from an EMBL/GenBank/DDBJ whole genome shotgun (WGS) entry which is preliminary data.</text>
</comment>
<dbReference type="PANTHER" id="PTHR43390:SF1">
    <property type="entry name" value="CHLOROPLAST PROCESSING PEPTIDASE"/>
    <property type="match status" value="1"/>
</dbReference>
<dbReference type="InterPro" id="IPR019533">
    <property type="entry name" value="Peptidase_S26"/>
</dbReference>
<feature type="transmembrane region" description="Helical" evidence="7">
    <location>
        <begin position="12"/>
        <end position="31"/>
    </location>
</feature>
<comment type="catalytic activity">
    <reaction evidence="1 7">
        <text>Cleavage of hydrophobic, N-terminal signal or leader sequences from secreted and periplasmic proteins.</text>
        <dbReference type="EC" id="3.4.21.89"/>
    </reaction>
</comment>
<dbReference type="Pfam" id="PF10502">
    <property type="entry name" value="Peptidase_S26"/>
    <property type="match status" value="2"/>
</dbReference>
<evidence type="ECO:0000313" key="9">
    <source>
        <dbReference type="EMBL" id="MBB6049091.1"/>
    </source>
</evidence>
<feature type="transmembrane region" description="Helical" evidence="7">
    <location>
        <begin position="38"/>
        <end position="60"/>
    </location>
</feature>
<dbReference type="CDD" id="cd06530">
    <property type="entry name" value="S26_SPase_I"/>
    <property type="match status" value="1"/>
</dbReference>
<dbReference type="SUPFAM" id="SSF51306">
    <property type="entry name" value="LexA/Signal peptidase"/>
    <property type="match status" value="1"/>
</dbReference>
<dbReference type="InterPro" id="IPR019757">
    <property type="entry name" value="Pept_S26A_signal_pept_1_Lys-AS"/>
</dbReference>
<organism evidence="9 10">
    <name type="scientific">Armatimonas rosea</name>
    <dbReference type="NCBI Taxonomy" id="685828"/>
    <lineage>
        <taxon>Bacteria</taxon>
        <taxon>Bacillati</taxon>
        <taxon>Armatimonadota</taxon>
        <taxon>Armatimonadia</taxon>
        <taxon>Armatimonadales</taxon>
        <taxon>Armatimonadaceae</taxon>
        <taxon>Armatimonas</taxon>
    </lineage>
</organism>
<dbReference type="EMBL" id="JACHGW010000001">
    <property type="protein sequence ID" value="MBB6049091.1"/>
    <property type="molecule type" value="Genomic_DNA"/>
</dbReference>
<dbReference type="PRINTS" id="PR00727">
    <property type="entry name" value="LEADERPTASE"/>
</dbReference>
<dbReference type="InterPro" id="IPR019758">
    <property type="entry name" value="Pept_S26A_signal_pept_1_CS"/>
</dbReference>
<evidence type="ECO:0000256" key="7">
    <source>
        <dbReference type="RuleBase" id="RU362042"/>
    </source>
</evidence>
<dbReference type="EC" id="3.4.21.89" evidence="4 7"/>
<feature type="domain" description="Peptidase S26" evidence="8">
    <location>
        <begin position="196"/>
        <end position="269"/>
    </location>
</feature>
<feature type="domain" description="Peptidase S26" evidence="8">
    <location>
        <begin position="49"/>
        <end position="145"/>
    </location>
</feature>
<protein>
    <recommendedName>
        <fullName evidence="4 7">Signal peptidase I</fullName>
        <ecNumber evidence="4 7">3.4.21.89</ecNumber>
    </recommendedName>
</protein>